<dbReference type="Pfam" id="PF02753">
    <property type="entry name" value="PapD_C"/>
    <property type="match status" value="1"/>
</dbReference>
<evidence type="ECO:0000256" key="2">
    <source>
        <dbReference type="ARBA" id="ARBA00007399"/>
    </source>
</evidence>
<dbReference type="Gene3D" id="2.60.40.10">
    <property type="entry name" value="Immunoglobulins"/>
    <property type="match status" value="2"/>
</dbReference>
<accession>A0A8I0PYH6</accession>
<dbReference type="Pfam" id="PF00345">
    <property type="entry name" value="PapD_N"/>
    <property type="match status" value="1"/>
</dbReference>
<protein>
    <submittedName>
        <fullName evidence="9">Molecular chaperone</fullName>
    </submittedName>
</protein>
<feature type="domain" description="Pili assembly chaperone N-terminal" evidence="7">
    <location>
        <begin position="24"/>
        <end position="138"/>
    </location>
</feature>
<dbReference type="InterPro" id="IPR008962">
    <property type="entry name" value="PapD-like_sf"/>
</dbReference>
<organism evidence="9 10">
    <name type="scientific">Morganella morganii</name>
    <name type="common">Proteus morganii</name>
    <dbReference type="NCBI Taxonomy" id="582"/>
    <lineage>
        <taxon>Bacteria</taxon>
        <taxon>Pseudomonadati</taxon>
        <taxon>Pseudomonadota</taxon>
        <taxon>Gammaproteobacteria</taxon>
        <taxon>Enterobacterales</taxon>
        <taxon>Morganellaceae</taxon>
        <taxon>Morganella</taxon>
    </lineage>
</organism>
<dbReference type="InterPro" id="IPR050643">
    <property type="entry name" value="Periplasmic_pilus_chap"/>
</dbReference>
<feature type="chain" id="PRO_5034049266" evidence="6">
    <location>
        <begin position="23"/>
        <end position="228"/>
    </location>
</feature>
<evidence type="ECO:0000256" key="6">
    <source>
        <dbReference type="SAM" id="SignalP"/>
    </source>
</evidence>
<proteinExistence type="inferred from homology"/>
<evidence type="ECO:0000256" key="5">
    <source>
        <dbReference type="ARBA" id="ARBA00023186"/>
    </source>
</evidence>
<keyword evidence="3 6" id="KW-0732">Signal</keyword>
<comment type="caution">
    <text evidence="9">The sequence shown here is derived from an EMBL/GenBank/DDBJ whole genome shotgun (WGS) entry which is preliminary data.</text>
</comment>
<feature type="signal peptide" evidence="6">
    <location>
        <begin position="1"/>
        <end position="22"/>
    </location>
</feature>
<evidence type="ECO:0000259" key="7">
    <source>
        <dbReference type="Pfam" id="PF00345"/>
    </source>
</evidence>
<evidence type="ECO:0000256" key="3">
    <source>
        <dbReference type="ARBA" id="ARBA00022729"/>
    </source>
</evidence>
<dbReference type="InterPro" id="IPR036316">
    <property type="entry name" value="Pili_assmbl_chap_C_dom_sf"/>
</dbReference>
<dbReference type="AlphaFoldDB" id="A0A8I0PYH6"/>
<dbReference type="GO" id="GO:0030288">
    <property type="term" value="C:outer membrane-bounded periplasmic space"/>
    <property type="evidence" value="ECO:0007669"/>
    <property type="project" value="InterPro"/>
</dbReference>
<dbReference type="InterPro" id="IPR001829">
    <property type="entry name" value="Pili_assmbl_chaperone_bac"/>
</dbReference>
<dbReference type="Proteomes" id="UP000650477">
    <property type="component" value="Unassembled WGS sequence"/>
</dbReference>
<comment type="similarity">
    <text evidence="2">Belongs to the periplasmic pilus chaperone family.</text>
</comment>
<evidence type="ECO:0000313" key="10">
    <source>
        <dbReference type="Proteomes" id="UP000650477"/>
    </source>
</evidence>
<reference evidence="9" key="1">
    <citation type="submission" date="2017-12" db="EMBL/GenBank/DDBJ databases">
        <title>Genome sequencing and analysis.</title>
        <authorList>
            <person name="Huang Y.-T."/>
        </authorList>
    </citation>
    <scope>NUCLEOTIDE SEQUENCE</scope>
    <source>
        <strain evidence="9">VGH116</strain>
    </source>
</reference>
<name>A0A8I0PYH6_MORMO</name>
<dbReference type="RefSeq" id="WP_193830042.1">
    <property type="nucleotide sequence ID" value="NZ_PKLF01000013.1"/>
</dbReference>
<dbReference type="InterPro" id="IPR016148">
    <property type="entry name" value="Pili_assmbl_chaperone_C"/>
</dbReference>
<feature type="domain" description="Pili assembly chaperone C-terminal" evidence="8">
    <location>
        <begin position="162"/>
        <end position="221"/>
    </location>
</feature>
<evidence type="ECO:0000259" key="8">
    <source>
        <dbReference type="Pfam" id="PF02753"/>
    </source>
</evidence>
<dbReference type="SUPFAM" id="SSF49584">
    <property type="entry name" value="Periplasmic chaperone C-domain"/>
    <property type="match status" value="1"/>
</dbReference>
<evidence type="ECO:0000256" key="1">
    <source>
        <dbReference type="ARBA" id="ARBA00004418"/>
    </source>
</evidence>
<dbReference type="PANTHER" id="PTHR30251:SF2">
    <property type="entry name" value="FIMBRIAL CHAPERONE YADV-RELATED"/>
    <property type="match status" value="1"/>
</dbReference>
<dbReference type="PANTHER" id="PTHR30251">
    <property type="entry name" value="PILUS ASSEMBLY CHAPERONE"/>
    <property type="match status" value="1"/>
</dbReference>
<dbReference type="InterPro" id="IPR016147">
    <property type="entry name" value="Pili_assmbl_chaperone_N"/>
</dbReference>
<gene>
    <name evidence="9" type="ORF">CYG68_14775</name>
</gene>
<dbReference type="EMBL" id="PKLF01000013">
    <property type="protein sequence ID" value="MBE8613652.1"/>
    <property type="molecule type" value="Genomic_DNA"/>
</dbReference>
<dbReference type="SUPFAM" id="SSF49354">
    <property type="entry name" value="PapD-like"/>
    <property type="match status" value="1"/>
</dbReference>
<comment type="subcellular location">
    <subcellularLocation>
        <location evidence="1">Periplasm</location>
    </subcellularLocation>
</comment>
<dbReference type="InterPro" id="IPR013783">
    <property type="entry name" value="Ig-like_fold"/>
</dbReference>
<dbReference type="PRINTS" id="PR00969">
    <property type="entry name" value="CHAPERONPILI"/>
</dbReference>
<evidence type="ECO:0000256" key="4">
    <source>
        <dbReference type="ARBA" id="ARBA00022764"/>
    </source>
</evidence>
<sequence length="228" mass="25571">MFTKTNILSACALLLLVSESYAGFGLETTRVIYHEKNNSEGVVSFNTDKGRNYLLQSWVEDKAGNVSPDFVSTPPLVKLRAEKKNTLQITKVASLPADRESLYWLNVKFVAPSEEGQENVLRYSMTNRIKILYRPAALDNSRDIETYANKLDWSFSGNRLTVNNSTPYYVNVSKITVNNQEVKLPSGYISPKSAETITAPQVIKVPANVKLTYINDYGKAVELNYSVK</sequence>
<keyword evidence="4" id="KW-0574">Periplasm</keyword>
<evidence type="ECO:0000313" key="9">
    <source>
        <dbReference type="EMBL" id="MBE8613652.1"/>
    </source>
</evidence>
<dbReference type="GO" id="GO:0071555">
    <property type="term" value="P:cell wall organization"/>
    <property type="evidence" value="ECO:0007669"/>
    <property type="project" value="InterPro"/>
</dbReference>
<keyword evidence="5" id="KW-0143">Chaperone</keyword>